<dbReference type="eggNOG" id="KOG2118">
    <property type="taxonomic scope" value="Eukaryota"/>
</dbReference>
<keyword evidence="4 6" id="KW-1133">Transmembrane helix</keyword>
<organism evidence="11 12">
    <name type="scientific">Capronia epimyces CBS 606.96</name>
    <dbReference type="NCBI Taxonomy" id="1182542"/>
    <lineage>
        <taxon>Eukaryota</taxon>
        <taxon>Fungi</taxon>
        <taxon>Dikarya</taxon>
        <taxon>Ascomycota</taxon>
        <taxon>Pezizomycotina</taxon>
        <taxon>Eurotiomycetes</taxon>
        <taxon>Chaetothyriomycetidae</taxon>
        <taxon>Chaetothyriales</taxon>
        <taxon>Herpotrichiellaceae</taxon>
        <taxon>Capronia</taxon>
    </lineage>
</organism>
<feature type="compositionally biased region" description="Polar residues" evidence="7">
    <location>
        <begin position="619"/>
        <end position="631"/>
    </location>
</feature>
<sequence length="742" mass="79956">MHIQMRNPSLALRPMVLGLVRVIVLSIGQTPLVQAAPIHTFKLFSAAETPEGKDPSEPTLWIYLTFAAVLVLLGGAFAGLTIALMGQDEIYLQVIRDSGEGKERKHAAKVLNLLRKGKHWVLVTLLLSNVITNETLPIVLDRSLGGGWPAVLGSTVLIVIFGEVAPQSVCVRYGLPIGSWMAPFVLVLMYILAPVAWPTAKLLDYLLGEDHGTVYKKAGLKTLVSLHRSLGEAGQQLNSDEVTIISAVLDLKDKPVGNIMTPMEDVFTLSLDDVLDEATMDDILSQGYSRIPIHHPDNDSDFVGMLLVKMLITYDPEDAKPVRDFVLATLPETRPETSCLDIVNFFQEGKSHMVLVSEYPGEDHGALGVVTLEDVIEELIGEEIVDESDVFVDVHKAIRRAMPAPTRRIPKSFVVPEQPTTNGTASDLVDIGEGETLSPTDLQRAKTLEHAQQKLKVVAGPRRRSSAGNSIGGDVKGNKRTSTDEIKEHLKHLGPSNLASRPRTTRYNTVKIKRGTDTTPKENAGDSRATPVRRISETLSEYQSGIGEGTVTSGGKAASDGVLALQRGYGATSPPGERRPESVTKGIQVGSPAAGSPTPDIHSSNGDQKQSRPPARAMTSESTIGSLPGSRQRSRSPFYHAKGPARSGSITENIIDANGFRKVVLETTSSSDSTGEDENGGATKVHTPLEELAHASDLKLRGGSGDQDQGQQKEGGKKKKRRRRKNGQGKGEREPLLGGGHS</sequence>
<feature type="chain" id="PRO_5004933320" description="CNNM transmembrane domain-containing protein" evidence="9">
    <location>
        <begin position="36"/>
        <end position="742"/>
    </location>
</feature>
<evidence type="ECO:0000256" key="3">
    <source>
        <dbReference type="ARBA" id="ARBA00022737"/>
    </source>
</evidence>
<dbReference type="GO" id="GO:0010961">
    <property type="term" value="P:intracellular magnesium ion homeostasis"/>
    <property type="evidence" value="ECO:0007669"/>
    <property type="project" value="EnsemblFungi"/>
</dbReference>
<feature type="compositionally biased region" description="Basic and acidic residues" evidence="7">
    <location>
        <begin position="687"/>
        <end position="700"/>
    </location>
</feature>
<keyword evidence="12" id="KW-1185">Reference proteome</keyword>
<dbReference type="Gene3D" id="3.10.580.10">
    <property type="entry name" value="CBS-domain"/>
    <property type="match status" value="1"/>
</dbReference>
<dbReference type="GO" id="GO:0007005">
    <property type="term" value="P:mitochondrion organization"/>
    <property type="evidence" value="ECO:0007669"/>
    <property type="project" value="EnsemblFungi"/>
</dbReference>
<dbReference type="GeneID" id="19166371"/>
<dbReference type="CDD" id="cd04590">
    <property type="entry name" value="CBS_pair_CorC_HlyC_assoc"/>
    <property type="match status" value="1"/>
</dbReference>
<evidence type="ECO:0000256" key="5">
    <source>
        <dbReference type="ARBA" id="ARBA00023136"/>
    </source>
</evidence>
<dbReference type="Proteomes" id="UP000019478">
    <property type="component" value="Unassembled WGS sequence"/>
</dbReference>
<feature type="region of interest" description="Disordered" evidence="7">
    <location>
        <begin position="667"/>
        <end position="742"/>
    </location>
</feature>
<evidence type="ECO:0000256" key="7">
    <source>
        <dbReference type="SAM" id="MobiDB-lite"/>
    </source>
</evidence>
<dbReference type="InterPro" id="IPR045095">
    <property type="entry name" value="ACDP"/>
</dbReference>
<dbReference type="RefSeq" id="XP_007730571.1">
    <property type="nucleotide sequence ID" value="XM_007732381.1"/>
</dbReference>
<evidence type="ECO:0000256" key="1">
    <source>
        <dbReference type="ARBA" id="ARBA00004141"/>
    </source>
</evidence>
<dbReference type="STRING" id="1182542.W9Z3T7"/>
<feature type="region of interest" description="Disordered" evidence="7">
    <location>
        <begin position="456"/>
        <end position="481"/>
    </location>
</feature>
<comment type="subcellular location">
    <subcellularLocation>
        <location evidence="1">Membrane</location>
        <topology evidence="1">Multi-pass membrane protein</topology>
    </subcellularLocation>
</comment>
<dbReference type="HOGENOM" id="CLU_011310_3_0_1"/>
<keyword evidence="9" id="KW-0732">Signal</keyword>
<comment type="caution">
    <text evidence="11">The sequence shown here is derived from an EMBL/GenBank/DDBJ whole genome shotgun (WGS) entry which is preliminary data.</text>
</comment>
<dbReference type="InterPro" id="IPR044751">
    <property type="entry name" value="Ion_transp-like_CBS"/>
</dbReference>
<evidence type="ECO:0000313" key="11">
    <source>
        <dbReference type="EMBL" id="EXJ89174.1"/>
    </source>
</evidence>
<feature type="transmembrane region" description="Helical" evidence="8">
    <location>
        <begin position="59"/>
        <end position="86"/>
    </location>
</feature>
<feature type="region of interest" description="Disordered" evidence="7">
    <location>
        <begin position="495"/>
        <end position="653"/>
    </location>
</feature>
<dbReference type="AlphaFoldDB" id="W9Z3T7"/>
<protein>
    <recommendedName>
        <fullName evidence="10">CNNM transmembrane domain-containing protein</fullName>
    </recommendedName>
</protein>
<keyword evidence="2 6" id="KW-0812">Transmembrane</keyword>
<evidence type="ECO:0000259" key="10">
    <source>
        <dbReference type="PROSITE" id="PS51846"/>
    </source>
</evidence>
<dbReference type="PROSITE" id="PS51846">
    <property type="entry name" value="CNNM"/>
    <property type="match status" value="1"/>
</dbReference>
<proteinExistence type="predicted"/>
<dbReference type="PANTHER" id="PTHR12064">
    <property type="entry name" value="METAL TRANSPORTER CNNM"/>
    <property type="match status" value="1"/>
</dbReference>
<dbReference type="GO" id="GO:0030026">
    <property type="term" value="P:intracellular manganese ion homeostasis"/>
    <property type="evidence" value="ECO:0007669"/>
    <property type="project" value="EnsemblFungi"/>
</dbReference>
<accession>W9Z3T7</accession>
<feature type="transmembrane region" description="Helical" evidence="8">
    <location>
        <begin position="119"/>
        <end position="140"/>
    </location>
</feature>
<feature type="compositionally biased region" description="Basic and acidic residues" evidence="7">
    <location>
        <begin position="514"/>
        <end position="525"/>
    </location>
</feature>
<evidence type="ECO:0000256" key="6">
    <source>
        <dbReference type="PROSITE-ProRule" id="PRU01193"/>
    </source>
</evidence>
<keyword evidence="3" id="KW-0677">Repeat</keyword>
<keyword evidence="5 6" id="KW-0472">Membrane</keyword>
<dbReference type="PANTHER" id="PTHR12064:SF97">
    <property type="entry name" value="METAL TRANSPORTER CNNM-5"/>
    <property type="match status" value="1"/>
</dbReference>
<evidence type="ECO:0000313" key="12">
    <source>
        <dbReference type="Proteomes" id="UP000019478"/>
    </source>
</evidence>
<dbReference type="FunFam" id="3.10.580.10:FF:000006">
    <property type="entry name" value="DUF21 and CBS domain protein"/>
    <property type="match status" value="1"/>
</dbReference>
<feature type="signal peptide" evidence="9">
    <location>
        <begin position="1"/>
        <end position="35"/>
    </location>
</feature>
<dbReference type="InterPro" id="IPR002550">
    <property type="entry name" value="CNNM"/>
</dbReference>
<feature type="domain" description="CNNM transmembrane" evidence="10">
    <location>
        <begin position="56"/>
        <end position="237"/>
    </location>
</feature>
<dbReference type="InterPro" id="IPR046342">
    <property type="entry name" value="CBS_dom_sf"/>
</dbReference>
<dbReference type="GO" id="GO:0016020">
    <property type="term" value="C:membrane"/>
    <property type="evidence" value="ECO:0007669"/>
    <property type="project" value="UniProtKB-SubCell"/>
</dbReference>
<dbReference type="SUPFAM" id="SSF54631">
    <property type="entry name" value="CBS-domain pair"/>
    <property type="match status" value="1"/>
</dbReference>
<evidence type="ECO:0000256" key="8">
    <source>
        <dbReference type="SAM" id="Phobius"/>
    </source>
</evidence>
<feature type="transmembrane region" description="Helical" evidence="8">
    <location>
        <begin position="177"/>
        <end position="197"/>
    </location>
</feature>
<dbReference type="EMBL" id="AMGY01000002">
    <property type="protein sequence ID" value="EXJ89174.1"/>
    <property type="molecule type" value="Genomic_DNA"/>
</dbReference>
<dbReference type="OrthoDB" id="5353557at2759"/>
<evidence type="ECO:0000256" key="4">
    <source>
        <dbReference type="ARBA" id="ARBA00022989"/>
    </source>
</evidence>
<name>W9Z3T7_9EURO</name>
<feature type="transmembrane region" description="Helical" evidence="8">
    <location>
        <begin position="146"/>
        <end position="165"/>
    </location>
</feature>
<gene>
    <name evidence="11" type="ORF">A1O3_02238</name>
</gene>
<reference evidence="11 12" key="1">
    <citation type="submission" date="2013-03" db="EMBL/GenBank/DDBJ databases">
        <title>The Genome Sequence of Capronia epimyces CBS 606.96.</title>
        <authorList>
            <consortium name="The Broad Institute Genomics Platform"/>
            <person name="Cuomo C."/>
            <person name="de Hoog S."/>
            <person name="Gorbushina A."/>
            <person name="Walker B."/>
            <person name="Young S.K."/>
            <person name="Zeng Q."/>
            <person name="Gargeya S."/>
            <person name="Fitzgerald M."/>
            <person name="Haas B."/>
            <person name="Abouelleil A."/>
            <person name="Allen A.W."/>
            <person name="Alvarado L."/>
            <person name="Arachchi H.M."/>
            <person name="Berlin A.M."/>
            <person name="Chapman S.B."/>
            <person name="Gainer-Dewar J."/>
            <person name="Goldberg J."/>
            <person name="Griggs A."/>
            <person name="Gujja S."/>
            <person name="Hansen M."/>
            <person name="Howarth C."/>
            <person name="Imamovic A."/>
            <person name="Ireland A."/>
            <person name="Larimer J."/>
            <person name="McCowan C."/>
            <person name="Murphy C."/>
            <person name="Pearson M."/>
            <person name="Poon T.W."/>
            <person name="Priest M."/>
            <person name="Roberts A."/>
            <person name="Saif S."/>
            <person name="Shea T."/>
            <person name="Sisk P."/>
            <person name="Sykes S."/>
            <person name="Wortman J."/>
            <person name="Nusbaum C."/>
            <person name="Birren B."/>
        </authorList>
    </citation>
    <scope>NUCLEOTIDE SEQUENCE [LARGE SCALE GENOMIC DNA]</scope>
    <source>
        <strain evidence="11 12">CBS 606.96</strain>
    </source>
</reference>
<dbReference type="GO" id="GO:0005737">
    <property type="term" value="C:cytoplasm"/>
    <property type="evidence" value="ECO:0007669"/>
    <property type="project" value="TreeGrafter"/>
</dbReference>
<feature type="compositionally biased region" description="Basic residues" evidence="7">
    <location>
        <begin position="716"/>
        <end position="727"/>
    </location>
</feature>
<evidence type="ECO:0000256" key="2">
    <source>
        <dbReference type="ARBA" id="ARBA00022692"/>
    </source>
</evidence>
<evidence type="ECO:0000256" key="9">
    <source>
        <dbReference type="SAM" id="SignalP"/>
    </source>
</evidence>
<dbReference type="Pfam" id="PF01595">
    <property type="entry name" value="CNNM"/>
    <property type="match status" value="1"/>
</dbReference>